<evidence type="ECO:0000313" key="2">
    <source>
        <dbReference type="Proteomes" id="UP001283361"/>
    </source>
</evidence>
<dbReference type="Proteomes" id="UP001283361">
    <property type="component" value="Unassembled WGS sequence"/>
</dbReference>
<proteinExistence type="predicted"/>
<protein>
    <submittedName>
        <fullName evidence="1">Uncharacterized protein</fullName>
    </submittedName>
</protein>
<sequence>MLAYSAGKLVSCRNPEVIEDYLNSSKDKQGDETDTTKTKMYLNLQLTVNRGFLYCFGIRGEKLMKTEVACSSNSLKPARTSVGQGTSACADQKVYTGNGADWSQSSTLMGRAIYQCLVRRERRTTGDKYKWELEEKTMR</sequence>
<reference evidence="1" key="1">
    <citation type="journal article" date="2023" name="G3 (Bethesda)">
        <title>A reference genome for the long-term kleptoplast-retaining sea slug Elysia crispata morphotype clarki.</title>
        <authorList>
            <person name="Eastman K.E."/>
            <person name="Pendleton A.L."/>
            <person name="Shaikh M.A."/>
            <person name="Suttiyut T."/>
            <person name="Ogas R."/>
            <person name="Tomko P."/>
            <person name="Gavelis G."/>
            <person name="Widhalm J.R."/>
            <person name="Wisecaver J.H."/>
        </authorList>
    </citation>
    <scope>NUCLEOTIDE SEQUENCE</scope>
    <source>
        <strain evidence="1">ECLA1</strain>
    </source>
</reference>
<name>A0AAE1DL32_9GAST</name>
<gene>
    <name evidence="1" type="ORF">RRG08_010985</name>
</gene>
<comment type="caution">
    <text evidence="1">The sequence shown here is derived from an EMBL/GenBank/DDBJ whole genome shotgun (WGS) entry which is preliminary data.</text>
</comment>
<evidence type="ECO:0000313" key="1">
    <source>
        <dbReference type="EMBL" id="KAK3773775.1"/>
    </source>
</evidence>
<keyword evidence="2" id="KW-1185">Reference proteome</keyword>
<organism evidence="1 2">
    <name type="scientific">Elysia crispata</name>
    <name type="common">lettuce slug</name>
    <dbReference type="NCBI Taxonomy" id="231223"/>
    <lineage>
        <taxon>Eukaryota</taxon>
        <taxon>Metazoa</taxon>
        <taxon>Spiralia</taxon>
        <taxon>Lophotrochozoa</taxon>
        <taxon>Mollusca</taxon>
        <taxon>Gastropoda</taxon>
        <taxon>Heterobranchia</taxon>
        <taxon>Euthyneura</taxon>
        <taxon>Panpulmonata</taxon>
        <taxon>Sacoglossa</taxon>
        <taxon>Placobranchoidea</taxon>
        <taxon>Plakobranchidae</taxon>
        <taxon>Elysia</taxon>
    </lineage>
</organism>
<dbReference type="AlphaFoldDB" id="A0AAE1DL32"/>
<dbReference type="EMBL" id="JAWDGP010003509">
    <property type="protein sequence ID" value="KAK3773775.1"/>
    <property type="molecule type" value="Genomic_DNA"/>
</dbReference>
<accession>A0AAE1DL32</accession>